<accession>W6YZJ4</accession>
<feature type="coiled-coil region" evidence="1">
    <location>
        <begin position="58"/>
        <end position="85"/>
    </location>
</feature>
<keyword evidence="1" id="KW-0175">Coiled coil</keyword>
<dbReference type="Proteomes" id="UP000054032">
    <property type="component" value="Unassembled WGS sequence"/>
</dbReference>
<gene>
    <name evidence="3" type="ORF">COCMIDRAFT_101994</name>
</gene>
<feature type="compositionally biased region" description="Basic and acidic residues" evidence="2">
    <location>
        <begin position="183"/>
        <end position="196"/>
    </location>
</feature>
<keyword evidence="4" id="KW-1185">Reference proteome</keyword>
<dbReference type="HOGENOM" id="CLU_1366029_0_0_1"/>
<dbReference type="OrthoDB" id="3685768at2759"/>
<name>W6YZJ4_COCMI</name>
<feature type="region of interest" description="Disordered" evidence="2">
    <location>
        <begin position="149"/>
        <end position="221"/>
    </location>
</feature>
<dbReference type="EMBL" id="KI964042">
    <property type="protein sequence ID" value="EUC43030.1"/>
    <property type="molecule type" value="Genomic_DNA"/>
</dbReference>
<dbReference type="GeneID" id="19117988"/>
<evidence type="ECO:0000256" key="2">
    <source>
        <dbReference type="SAM" id="MobiDB-lite"/>
    </source>
</evidence>
<proteinExistence type="predicted"/>
<protein>
    <submittedName>
        <fullName evidence="3">Uncharacterized protein</fullName>
    </submittedName>
</protein>
<reference evidence="3 4" key="1">
    <citation type="journal article" date="2013" name="PLoS Genet.">
        <title>Comparative genome structure, secondary metabolite, and effector coding capacity across Cochliobolus pathogens.</title>
        <authorList>
            <person name="Condon B.J."/>
            <person name="Leng Y."/>
            <person name="Wu D."/>
            <person name="Bushley K.E."/>
            <person name="Ohm R.A."/>
            <person name="Otillar R."/>
            <person name="Martin J."/>
            <person name="Schackwitz W."/>
            <person name="Grimwood J."/>
            <person name="MohdZainudin N."/>
            <person name="Xue C."/>
            <person name="Wang R."/>
            <person name="Manning V.A."/>
            <person name="Dhillon B."/>
            <person name="Tu Z.J."/>
            <person name="Steffenson B.J."/>
            <person name="Salamov A."/>
            <person name="Sun H."/>
            <person name="Lowry S."/>
            <person name="LaButti K."/>
            <person name="Han J."/>
            <person name="Copeland A."/>
            <person name="Lindquist E."/>
            <person name="Barry K."/>
            <person name="Schmutz J."/>
            <person name="Baker S.E."/>
            <person name="Ciuffetti L.M."/>
            <person name="Grigoriev I.V."/>
            <person name="Zhong S."/>
            <person name="Turgeon B.G."/>
        </authorList>
    </citation>
    <scope>NUCLEOTIDE SEQUENCE [LARGE SCALE GENOMIC DNA]</scope>
    <source>
        <strain evidence="3 4">ATCC 44560</strain>
    </source>
</reference>
<dbReference type="RefSeq" id="XP_007690479.1">
    <property type="nucleotide sequence ID" value="XM_007692289.1"/>
</dbReference>
<dbReference type="AlphaFoldDB" id="W6YZJ4"/>
<evidence type="ECO:0000313" key="4">
    <source>
        <dbReference type="Proteomes" id="UP000054032"/>
    </source>
</evidence>
<dbReference type="KEGG" id="bor:COCMIDRAFT_101994"/>
<organism evidence="3 4">
    <name type="scientific">Bipolaris oryzae ATCC 44560</name>
    <dbReference type="NCBI Taxonomy" id="930090"/>
    <lineage>
        <taxon>Eukaryota</taxon>
        <taxon>Fungi</taxon>
        <taxon>Dikarya</taxon>
        <taxon>Ascomycota</taxon>
        <taxon>Pezizomycotina</taxon>
        <taxon>Dothideomycetes</taxon>
        <taxon>Pleosporomycetidae</taxon>
        <taxon>Pleosporales</taxon>
        <taxon>Pleosporineae</taxon>
        <taxon>Pleosporaceae</taxon>
        <taxon>Bipolaris</taxon>
    </lineage>
</organism>
<feature type="compositionally biased region" description="Acidic residues" evidence="2">
    <location>
        <begin position="205"/>
        <end position="215"/>
    </location>
</feature>
<evidence type="ECO:0000313" key="3">
    <source>
        <dbReference type="EMBL" id="EUC43030.1"/>
    </source>
</evidence>
<evidence type="ECO:0000256" key="1">
    <source>
        <dbReference type="SAM" id="Coils"/>
    </source>
</evidence>
<sequence length="221" mass="25834">MPESSTNPISLVPEEYSNDWNHVQLATRYIVLRDEYLAVRTLLDGAIYARPFERERTIHNLQNMRLSLENEMQQLRTQNLQLHRACQKNRNINRELRQQYVETQETLNIVLQAQFQGDQETRAQHAKIERLQEENESLRWHMEMLVKARDEDEGSPPGLVNKGGNLQSGMDERGKTAEIPNVRVDEVKAEQEKMTKAEISGEQSCWDDNDDDDYNDDHLDV</sequence>